<keyword evidence="1" id="KW-0812">Transmembrane</keyword>
<name>A0A3Q7H810_SOLLC</name>
<accession>A0A3Q7H810</accession>
<keyword evidence="1" id="KW-1133">Transmembrane helix</keyword>
<proteinExistence type="predicted"/>
<dbReference type="Proteomes" id="UP000004994">
    <property type="component" value="Chromosome 7"/>
</dbReference>
<organism evidence="2">
    <name type="scientific">Solanum lycopersicum</name>
    <name type="common">Tomato</name>
    <name type="synonym">Lycopersicon esculentum</name>
    <dbReference type="NCBI Taxonomy" id="4081"/>
    <lineage>
        <taxon>Eukaryota</taxon>
        <taxon>Viridiplantae</taxon>
        <taxon>Streptophyta</taxon>
        <taxon>Embryophyta</taxon>
        <taxon>Tracheophyta</taxon>
        <taxon>Spermatophyta</taxon>
        <taxon>Magnoliopsida</taxon>
        <taxon>eudicotyledons</taxon>
        <taxon>Gunneridae</taxon>
        <taxon>Pentapetalae</taxon>
        <taxon>asterids</taxon>
        <taxon>lamiids</taxon>
        <taxon>Solanales</taxon>
        <taxon>Solanaceae</taxon>
        <taxon>Solanoideae</taxon>
        <taxon>Solaneae</taxon>
        <taxon>Solanum</taxon>
        <taxon>Solanum subgen. Lycopersicon</taxon>
    </lineage>
</organism>
<dbReference type="AlphaFoldDB" id="A0A3Q7H810"/>
<dbReference type="Gramene" id="Solyc07g032680.1.1">
    <property type="protein sequence ID" value="Solyc07g032680.1.1.1"/>
    <property type="gene ID" value="Solyc07g032680.1"/>
</dbReference>
<dbReference type="EnsemblPlants" id="Solyc07g032680.1.1">
    <property type="protein sequence ID" value="Solyc07g032680.1.1.1"/>
    <property type="gene ID" value="Solyc07g032680.1"/>
</dbReference>
<keyword evidence="1" id="KW-0472">Membrane</keyword>
<evidence type="ECO:0000313" key="3">
    <source>
        <dbReference type="Proteomes" id="UP000004994"/>
    </source>
</evidence>
<reference evidence="2" key="2">
    <citation type="submission" date="2019-01" db="UniProtKB">
        <authorList>
            <consortium name="EnsemblPlants"/>
        </authorList>
    </citation>
    <scope>IDENTIFICATION</scope>
    <source>
        <strain evidence="2">cv. Heinz 1706</strain>
    </source>
</reference>
<protein>
    <submittedName>
        <fullName evidence="2">Uncharacterized protein</fullName>
    </submittedName>
</protein>
<dbReference type="PaxDb" id="4081-Solyc07g032680.1.1"/>
<sequence>MVSFLEIDFVKFVFFFFFVDSLFKLVYTLLFLFNFVYVLGKFLKLFCVKNRAKLTIMSGFS</sequence>
<evidence type="ECO:0000313" key="2">
    <source>
        <dbReference type="EnsemblPlants" id="Solyc07g032680.1.1.1"/>
    </source>
</evidence>
<evidence type="ECO:0000256" key="1">
    <source>
        <dbReference type="SAM" id="Phobius"/>
    </source>
</evidence>
<feature type="transmembrane region" description="Helical" evidence="1">
    <location>
        <begin position="12"/>
        <end position="39"/>
    </location>
</feature>
<dbReference type="InParanoid" id="A0A3Q7H810"/>
<keyword evidence="3" id="KW-1185">Reference proteome</keyword>
<reference evidence="2" key="1">
    <citation type="journal article" date="2012" name="Nature">
        <title>The tomato genome sequence provides insights into fleshy fruit evolution.</title>
        <authorList>
            <consortium name="Tomato Genome Consortium"/>
        </authorList>
    </citation>
    <scope>NUCLEOTIDE SEQUENCE [LARGE SCALE GENOMIC DNA]</scope>
    <source>
        <strain evidence="2">cv. Heinz 1706</strain>
    </source>
</reference>